<feature type="signal peptide" evidence="3">
    <location>
        <begin position="1"/>
        <end position="19"/>
    </location>
</feature>
<evidence type="ECO:0000313" key="4">
    <source>
        <dbReference type="EMBL" id="AOS45974.1"/>
    </source>
</evidence>
<accession>A0A1D8AYN5</accession>
<dbReference type="EMBL" id="CP016094">
    <property type="protein sequence ID" value="AOS45974.1"/>
    <property type="molecule type" value="Genomic_DNA"/>
</dbReference>
<gene>
    <name evidence="4" type="primary">besA_2</name>
    <name evidence="4" type="ORF">Verru16b_03065</name>
</gene>
<protein>
    <submittedName>
        <fullName evidence="4">Ferri-bacillibactin esterase BesA</fullName>
        <ecNumber evidence="4">3.1.-.-</ecNumber>
    </submittedName>
</protein>
<evidence type="ECO:0000256" key="3">
    <source>
        <dbReference type="SAM" id="SignalP"/>
    </source>
</evidence>
<dbReference type="EC" id="3.1.-.-" evidence="4"/>
<name>A0A1D8AYN5_9BACT</name>
<dbReference type="Pfam" id="PF00756">
    <property type="entry name" value="Esterase"/>
    <property type="match status" value="1"/>
</dbReference>
<dbReference type="KEGG" id="obg:Verru16b_03065"/>
<dbReference type="SUPFAM" id="SSF53474">
    <property type="entry name" value="alpha/beta-Hydrolases"/>
    <property type="match status" value="1"/>
</dbReference>
<dbReference type="GO" id="GO:0016788">
    <property type="term" value="F:hydrolase activity, acting on ester bonds"/>
    <property type="evidence" value="ECO:0007669"/>
    <property type="project" value="TreeGrafter"/>
</dbReference>
<keyword evidence="3" id="KW-0732">Signal</keyword>
<keyword evidence="5" id="KW-1185">Reference proteome</keyword>
<proteinExistence type="inferred from homology"/>
<dbReference type="Proteomes" id="UP000095228">
    <property type="component" value="Chromosome"/>
</dbReference>
<evidence type="ECO:0000256" key="2">
    <source>
        <dbReference type="ARBA" id="ARBA00022801"/>
    </source>
</evidence>
<feature type="chain" id="PRO_5009105386" evidence="3">
    <location>
        <begin position="20"/>
        <end position="287"/>
    </location>
</feature>
<dbReference type="AlphaFoldDB" id="A0A1D8AYN5"/>
<dbReference type="InterPro" id="IPR000801">
    <property type="entry name" value="Esterase-like"/>
</dbReference>
<dbReference type="RefSeq" id="WP_069963076.1">
    <property type="nucleotide sequence ID" value="NZ_CP016094.1"/>
</dbReference>
<keyword evidence="2 4" id="KW-0378">Hydrolase</keyword>
<dbReference type="InterPro" id="IPR052558">
    <property type="entry name" value="Siderophore_Hydrolase_D"/>
</dbReference>
<dbReference type="PANTHER" id="PTHR40841:SF2">
    <property type="entry name" value="SIDEROPHORE-DEGRADING ESTERASE (EUROFUNG)"/>
    <property type="match status" value="1"/>
</dbReference>
<reference evidence="4 5" key="1">
    <citation type="submission" date="2016-06" db="EMBL/GenBank/DDBJ databases">
        <title>Three novel species with peptidoglycan cell walls form the new genus Lacunisphaera gen. nov. in the family Opitutaceae of the verrucomicrobial subdivision 4.</title>
        <authorList>
            <person name="Rast P."/>
            <person name="Gloeckner I."/>
            <person name="Jogler M."/>
            <person name="Boedeker C."/>
            <person name="Jeske O."/>
            <person name="Wiegand S."/>
            <person name="Reinhardt R."/>
            <person name="Schumann P."/>
            <person name="Rohde M."/>
            <person name="Spring S."/>
            <person name="Gloeckner F.O."/>
            <person name="Jogler C."/>
        </authorList>
    </citation>
    <scope>NUCLEOTIDE SEQUENCE [LARGE SCALE GENOMIC DNA]</scope>
    <source>
        <strain evidence="4 5">IG16b</strain>
    </source>
</reference>
<evidence type="ECO:0000256" key="1">
    <source>
        <dbReference type="ARBA" id="ARBA00005622"/>
    </source>
</evidence>
<comment type="similarity">
    <text evidence="1">Belongs to the esterase D family.</text>
</comment>
<organism evidence="4 5">
    <name type="scientific">Lacunisphaera limnophila</name>
    <dbReference type="NCBI Taxonomy" id="1838286"/>
    <lineage>
        <taxon>Bacteria</taxon>
        <taxon>Pseudomonadati</taxon>
        <taxon>Verrucomicrobiota</taxon>
        <taxon>Opitutia</taxon>
        <taxon>Opitutales</taxon>
        <taxon>Opitutaceae</taxon>
        <taxon>Lacunisphaera</taxon>
    </lineage>
</organism>
<evidence type="ECO:0000313" key="5">
    <source>
        <dbReference type="Proteomes" id="UP000095228"/>
    </source>
</evidence>
<dbReference type="InterPro" id="IPR029058">
    <property type="entry name" value="AB_hydrolase_fold"/>
</dbReference>
<dbReference type="OrthoDB" id="189232at2"/>
<dbReference type="PANTHER" id="PTHR40841">
    <property type="entry name" value="SIDEROPHORE TRIACETYLFUSARININE C ESTERASE"/>
    <property type="match status" value="1"/>
</dbReference>
<dbReference type="Gene3D" id="3.40.50.1820">
    <property type="entry name" value="alpha/beta hydrolase"/>
    <property type="match status" value="1"/>
</dbReference>
<dbReference type="STRING" id="1838286.Verru16b_03065"/>
<sequence length="287" mass="31347">MKANLVTLALLVCGVAASAAAPTYPPHVIGNSELRVLPVNAAGRHYQLSIGLPASYGSQPDRRYPVVYVTDGYWDFQKLDAIRGSLVFDQVVPEFIIVGIGYAGENLNYGSLRTWELSPVPFGNNAESGRAADFLQSIESEIIPFVEREYRADPGHRVLSGASLGGLFTLYSLYAKPGLFQSYIAVTPAVVVGNDWLMGFEEKFVQGGGQLKGRLYVTMGENEGVGFISGILRYNARVQSRKHPGLAYAFRIIDGERHAGMQMESYTRGLRFVFAPFAPEQGPGLFP</sequence>